<evidence type="ECO:0000256" key="6">
    <source>
        <dbReference type="ARBA" id="ARBA00023049"/>
    </source>
</evidence>
<dbReference type="Gene3D" id="3.30.2010.10">
    <property type="entry name" value="Metalloproteases ('zincins'), catalytic domain"/>
    <property type="match status" value="1"/>
</dbReference>
<feature type="compositionally biased region" description="Polar residues" evidence="7">
    <location>
        <begin position="295"/>
        <end position="305"/>
    </location>
</feature>
<keyword evidence="4" id="KW-0378">Hydrolase</keyword>
<evidence type="ECO:0000256" key="3">
    <source>
        <dbReference type="ARBA" id="ARBA00022723"/>
    </source>
</evidence>
<evidence type="ECO:0000256" key="7">
    <source>
        <dbReference type="SAM" id="MobiDB-lite"/>
    </source>
</evidence>
<feature type="region of interest" description="Disordered" evidence="7">
    <location>
        <begin position="289"/>
        <end position="314"/>
    </location>
</feature>
<feature type="signal peptide" evidence="8">
    <location>
        <begin position="1"/>
        <end position="28"/>
    </location>
</feature>
<dbReference type="GO" id="GO:0051603">
    <property type="term" value="P:proteolysis involved in protein catabolic process"/>
    <property type="evidence" value="ECO:0007669"/>
    <property type="project" value="TreeGrafter"/>
</dbReference>
<evidence type="ECO:0000256" key="1">
    <source>
        <dbReference type="ARBA" id="ARBA00001947"/>
    </source>
</evidence>
<accession>A0A6J4PCR6</accession>
<gene>
    <name evidence="10" type="ORF">AVDCRST_MAG74-2061</name>
</gene>
<evidence type="ECO:0000256" key="2">
    <source>
        <dbReference type="ARBA" id="ARBA00022670"/>
    </source>
</evidence>
<comment type="cofactor">
    <cofactor evidence="1">
        <name>Zn(2+)</name>
        <dbReference type="ChEBI" id="CHEBI:29105"/>
    </cofactor>
</comment>
<feature type="chain" id="PRO_5026935971" description="Peptidase M48 domain-containing protein" evidence="8">
    <location>
        <begin position="29"/>
        <end position="470"/>
    </location>
</feature>
<evidence type="ECO:0000256" key="8">
    <source>
        <dbReference type="SAM" id="SignalP"/>
    </source>
</evidence>
<dbReference type="GO" id="GO:0004222">
    <property type="term" value="F:metalloendopeptidase activity"/>
    <property type="evidence" value="ECO:0007669"/>
    <property type="project" value="InterPro"/>
</dbReference>
<dbReference type="GO" id="GO:0046872">
    <property type="term" value="F:metal ion binding"/>
    <property type="evidence" value="ECO:0007669"/>
    <property type="project" value="UniProtKB-KW"/>
</dbReference>
<dbReference type="PANTHER" id="PTHR22726:SF1">
    <property type="entry name" value="METALLOENDOPEPTIDASE OMA1, MITOCHONDRIAL"/>
    <property type="match status" value="1"/>
</dbReference>
<protein>
    <recommendedName>
        <fullName evidence="9">Peptidase M48 domain-containing protein</fullName>
    </recommendedName>
</protein>
<proteinExistence type="predicted"/>
<dbReference type="Pfam" id="PF01435">
    <property type="entry name" value="Peptidase_M48"/>
    <property type="match status" value="1"/>
</dbReference>
<evidence type="ECO:0000256" key="5">
    <source>
        <dbReference type="ARBA" id="ARBA00022833"/>
    </source>
</evidence>
<evidence type="ECO:0000313" key="10">
    <source>
        <dbReference type="EMBL" id="CAA9407284.1"/>
    </source>
</evidence>
<keyword evidence="8" id="KW-0732">Signal</keyword>
<dbReference type="InterPro" id="IPR001915">
    <property type="entry name" value="Peptidase_M48"/>
</dbReference>
<sequence length="470" mass="51270">MRKDNLVKNLTAMLMAWTLLVMPLAAFGQTPITLPKNKYKVQDDVRVGQQAAQQVEQQMPILNDAQATRYIQQVGQRLVNGIPSQFSQPAFDYRFKIVNARDINAFALPGGPMYVNRGMIEAAKSEGEMAGVMAHEIAHIALRHGTSQATKQGSVKNQLGTIGLILGGAILGGQQGAQLGALGAQAWMTSYSRDYESKADILGAQIMANAGYDPRDLANMFRTIEQQSGGSRAPEFLSSHPNPANRYEAINREAQMLRISPNATQNTAQFERIQSRLRGMSRAPSMAEIERNAPRNGQSSGQNPTAGGRYSSRVQYPSSRMQTYTGGNWMQVNVPDNWRAFESQSSVQFAPEGAYGDNGITHGALVGIAQANSNNLGQATEQYVDGVLQENNYLRQNAGYTRTTLGGRQALATVLSGRSPVTNRTEVATVYTAQLRNGSLLYVIAIAPENESGNYNAAFRNMIRSIRLND</sequence>
<keyword evidence="3" id="KW-0479">Metal-binding</keyword>
<evidence type="ECO:0000259" key="9">
    <source>
        <dbReference type="Pfam" id="PF01435"/>
    </source>
</evidence>
<reference evidence="10" key="1">
    <citation type="submission" date="2020-02" db="EMBL/GenBank/DDBJ databases">
        <authorList>
            <person name="Meier V. D."/>
        </authorList>
    </citation>
    <scope>NUCLEOTIDE SEQUENCE</scope>
    <source>
        <strain evidence="10">AVDCRST_MAG74</strain>
    </source>
</reference>
<dbReference type="GO" id="GO:0016020">
    <property type="term" value="C:membrane"/>
    <property type="evidence" value="ECO:0007669"/>
    <property type="project" value="TreeGrafter"/>
</dbReference>
<dbReference type="InterPro" id="IPR051156">
    <property type="entry name" value="Mito/Outer_Membr_Metalloprot"/>
</dbReference>
<dbReference type="AlphaFoldDB" id="A0A6J4PCR6"/>
<organism evidence="10">
    <name type="scientific">uncultured Pyrinomonadaceae bacterium</name>
    <dbReference type="NCBI Taxonomy" id="2283094"/>
    <lineage>
        <taxon>Bacteria</taxon>
        <taxon>Pseudomonadati</taxon>
        <taxon>Acidobacteriota</taxon>
        <taxon>Blastocatellia</taxon>
        <taxon>Blastocatellales</taxon>
        <taxon>Pyrinomonadaceae</taxon>
        <taxon>environmental samples</taxon>
    </lineage>
</organism>
<feature type="domain" description="Peptidase M48" evidence="9">
    <location>
        <begin position="66"/>
        <end position="252"/>
    </location>
</feature>
<keyword evidence="2" id="KW-0645">Protease</keyword>
<keyword evidence="5" id="KW-0862">Zinc</keyword>
<evidence type="ECO:0000256" key="4">
    <source>
        <dbReference type="ARBA" id="ARBA00022801"/>
    </source>
</evidence>
<name>A0A6J4PCR6_9BACT</name>
<dbReference type="EMBL" id="CADCUR010000182">
    <property type="protein sequence ID" value="CAA9407284.1"/>
    <property type="molecule type" value="Genomic_DNA"/>
</dbReference>
<dbReference type="PANTHER" id="PTHR22726">
    <property type="entry name" value="METALLOENDOPEPTIDASE OMA1"/>
    <property type="match status" value="1"/>
</dbReference>
<keyword evidence="6" id="KW-0482">Metalloprotease</keyword>
<dbReference type="CDD" id="cd07333">
    <property type="entry name" value="M48C_bepA_like"/>
    <property type="match status" value="1"/>
</dbReference>